<protein>
    <submittedName>
        <fullName evidence="2">Uncharacterized protein</fullName>
    </submittedName>
</protein>
<reference evidence="2" key="2">
    <citation type="submission" date="2025-08" db="UniProtKB">
        <authorList>
            <consortium name="Ensembl"/>
        </authorList>
    </citation>
    <scope>IDENTIFICATION</scope>
</reference>
<keyword evidence="3" id="KW-1185">Reference proteome</keyword>
<feature type="region of interest" description="Disordered" evidence="1">
    <location>
        <begin position="79"/>
        <end position="99"/>
    </location>
</feature>
<evidence type="ECO:0000313" key="2">
    <source>
        <dbReference type="Ensembl" id="ENSAPEP00000014857.1"/>
    </source>
</evidence>
<evidence type="ECO:0000313" key="3">
    <source>
        <dbReference type="Proteomes" id="UP000265080"/>
    </source>
</evidence>
<evidence type="ECO:0000256" key="1">
    <source>
        <dbReference type="SAM" id="MobiDB-lite"/>
    </source>
</evidence>
<organism evidence="2 3">
    <name type="scientific">Amphiprion percula</name>
    <name type="common">Orange clownfish</name>
    <name type="synonym">Lutjanus percula</name>
    <dbReference type="NCBI Taxonomy" id="161767"/>
    <lineage>
        <taxon>Eukaryota</taxon>
        <taxon>Metazoa</taxon>
        <taxon>Chordata</taxon>
        <taxon>Craniata</taxon>
        <taxon>Vertebrata</taxon>
        <taxon>Euteleostomi</taxon>
        <taxon>Actinopterygii</taxon>
        <taxon>Neopterygii</taxon>
        <taxon>Teleostei</taxon>
        <taxon>Neoteleostei</taxon>
        <taxon>Acanthomorphata</taxon>
        <taxon>Ovalentaria</taxon>
        <taxon>Pomacentridae</taxon>
        <taxon>Amphiprion</taxon>
    </lineage>
</organism>
<reference evidence="2 3" key="1">
    <citation type="submission" date="2018-03" db="EMBL/GenBank/DDBJ databases">
        <title>Finding Nemo's genes: A chromosome-scale reference assembly of the genome of the orange clownfish Amphiprion percula.</title>
        <authorList>
            <person name="Lehmann R."/>
        </authorList>
    </citation>
    <scope>NUCLEOTIDE SEQUENCE</scope>
</reference>
<accession>A0A3P8SRX4</accession>
<dbReference type="Ensembl" id="ENSAPET00000015244.1">
    <property type="protein sequence ID" value="ENSAPEP00000014857.1"/>
    <property type="gene ID" value="ENSAPEG00000010583.1"/>
</dbReference>
<sequence>MPEEEEREKLAKVIRQWNNNRLDLFEISQPDEVSRLQASDMIKKLHKKSGSFNSAFTTTVKAVFTKFSIICLCSLETQNKRQQKQPAVGKSVYTAKSNA</sequence>
<reference evidence="2" key="3">
    <citation type="submission" date="2025-09" db="UniProtKB">
        <authorList>
            <consortium name="Ensembl"/>
        </authorList>
    </citation>
    <scope>IDENTIFICATION</scope>
</reference>
<dbReference type="Proteomes" id="UP000265080">
    <property type="component" value="Chromosome 18"/>
</dbReference>
<dbReference type="AlphaFoldDB" id="A0A3P8SRX4"/>
<name>A0A3P8SRX4_AMPPE</name>
<proteinExistence type="predicted"/>